<dbReference type="OrthoDB" id="374736at2759"/>
<feature type="region of interest" description="Disordered" evidence="1">
    <location>
        <begin position="326"/>
        <end position="363"/>
    </location>
</feature>
<dbReference type="AlphaFoldDB" id="A0A0J9SAI2"/>
<dbReference type="GO" id="GO:0005739">
    <property type="term" value="C:mitochondrion"/>
    <property type="evidence" value="ECO:0007669"/>
    <property type="project" value="GOC"/>
</dbReference>
<dbReference type="GO" id="GO:0070125">
    <property type="term" value="P:mitochondrial translational elongation"/>
    <property type="evidence" value="ECO:0007669"/>
    <property type="project" value="TreeGrafter"/>
</dbReference>
<dbReference type="Proteomes" id="UP000053562">
    <property type="component" value="Unassembled WGS sequence"/>
</dbReference>
<dbReference type="EMBL" id="KQ234361">
    <property type="protein sequence ID" value="KMZ78937.1"/>
    <property type="molecule type" value="Genomic_DNA"/>
</dbReference>
<accession>A0A0J9SAI2</accession>
<gene>
    <name evidence="2" type="ORF">PVIIG_00329</name>
</gene>
<name>A0A0J9SAI2_PLAVI</name>
<evidence type="ECO:0000313" key="3">
    <source>
        <dbReference type="Proteomes" id="UP000053562"/>
    </source>
</evidence>
<sequence length="431" mass="50179">MHICVRTNWLSPQDALLMAHLDRMRMPQFERLKRFQWARTKSQFSSAKSALSSENLKKIKDLRKITNLSVGICKNILNKNEYNIERSVNYIFQNFNKSYEKEAKLTEGYYCLSSRGNCTAIAELNSYNDLVAENIHFKELLINLCNKLIGDNVTRKVGQINLDEEMLSHYLPLFYDENKMDVDKLLNRVEFKDIFKHIYFNRTIGQLINYTSYILNDHIFLSKYLLLNLDHLKSCHLNVHIIRKSYHHKETKIDNFVLCKGFSFSFLFIKSDEVIPERVELILEKFASLVCVNILIYKSKRCSSANQFDIRGCFYVNHVGRSANELGQNGGNASSQRGSQMGSTKGNAMKREGAAHEESGADEHDDFLQKKVQSFCILREYIEKMDHKLLKSIPKGDVTFSEMIKLMEEEFKMKIFVKIVYSVLNEDMLIL</sequence>
<dbReference type="PANTHER" id="PTHR11741:SF0">
    <property type="entry name" value="ELONGATION FACTOR TS, MITOCHONDRIAL"/>
    <property type="match status" value="1"/>
</dbReference>
<evidence type="ECO:0000256" key="1">
    <source>
        <dbReference type="SAM" id="MobiDB-lite"/>
    </source>
</evidence>
<dbReference type="InterPro" id="IPR001816">
    <property type="entry name" value="Transl_elong_EFTs/EF1B"/>
</dbReference>
<protein>
    <submittedName>
        <fullName evidence="2">Uncharacterized protein</fullName>
    </submittedName>
</protein>
<dbReference type="PANTHER" id="PTHR11741">
    <property type="entry name" value="ELONGATION FACTOR TS"/>
    <property type="match status" value="1"/>
</dbReference>
<reference evidence="2 3" key="1">
    <citation type="submission" date="2011-08" db="EMBL/GenBank/DDBJ databases">
        <title>The Genome Sequence of Plasmodium vivax India VII.</title>
        <authorList>
            <consortium name="The Broad Institute Genome Sequencing Platform"/>
            <consortium name="The Broad Institute Genome Sequencing Center for Infectious Disease"/>
            <person name="Neafsey D."/>
            <person name="Carlton J."/>
            <person name="Barnwell J."/>
            <person name="Collins W."/>
            <person name="Escalante A."/>
            <person name="Mullikin J."/>
            <person name="Saul A."/>
            <person name="Guigo R."/>
            <person name="Camara F."/>
            <person name="Young S.K."/>
            <person name="Zeng Q."/>
            <person name="Gargeya S."/>
            <person name="Fitzgerald M."/>
            <person name="Haas B."/>
            <person name="Abouelleil A."/>
            <person name="Alvarado L."/>
            <person name="Arachchi H.M."/>
            <person name="Berlin A."/>
            <person name="Brown A."/>
            <person name="Chapman S.B."/>
            <person name="Chen Z."/>
            <person name="Dunbar C."/>
            <person name="Freedman E."/>
            <person name="Gearin G."/>
            <person name="Gellesch M."/>
            <person name="Goldberg J."/>
            <person name="Griggs A."/>
            <person name="Gujja S."/>
            <person name="Heiman D."/>
            <person name="Howarth C."/>
            <person name="Larson L."/>
            <person name="Lui A."/>
            <person name="MacDonald P.J.P."/>
            <person name="Montmayeur A."/>
            <person name="Murphy C."/>
            <person name="Neiman D."/>
            <person name="Pearson M."/>
            <person name="Priest M."/>
            <person name="Roberts A."/>
            <person name="Saif S."/>
            <person name="Shea T."/>
            <person name="Shenoy N."/>
            <person name="Sisk P."/>
            <person name="Stolte C."/>
            <person name="Sykes S."/>
            <person name="Wortman J."/>
            <person name="Nusbaum C."/>
            <person name="Birren B."/>
        </authorList>
    </citation>
    <scope>NUCLEOTIDE SEQUENCE [LARGE SCALE GENOMIC DNA]</scope>
    <source>
        <strain evidence="2 3">India VII</strain>
    </source>
</reference>
<organism evidence="2 3">
    <name type="scientific">Plasmodium vivax India VII</name>
    <dbReference type="NCBI Taxonomy" id="1077284"/>
    <lineage>
        <taxon>Eukaryota</taxon>
        <taxon>Sar</taxon>
        <taxon>Alveolata</taxon>
        <taxon>Apicomplexa</taxon>
        <taxon>Aconoidasida</taxon>
        <taxon>Haemosporida</taxon>
        <taxon>Plasmodiidae</taxon>
        <taxon>Plasmodium</taxon>
        <taxon>Plasmodium (Plasmodium)</taxon>
    </lineage>
</organism>
<feature type="compositionally biased region" description="Polar residues" evidence="1">
    <location>
        <begin position="326"/>
        <end position="346"/>
    </location>
</feature>
<feature type="compositionally biased region" description="Basic and acidic residues" evidence="1">
    <location>
        <begin position="349"/>
        <end position="363"/>
    </location>
</feature>
<evidence type="ECO:0000313" key="2">
    <source>
        <dbReference type="EMBL" id="KMZ78937.1"/>
    </source>
</evidence>
<dbReference type="GO" id="GO:0003746">
    <property type="term" value="F:translation elongation factor activity"/>
    <property type="evidence" value="ECO:0007669"/>
    <property type="project" value="InterPro"/>
</dbReference>
<proteinExistence type="predicted"/>